<proteinExistence type="predicted"/>
<dbReference type="SUPFAM" id="SSF160443">
    <property type="entry name" value="SMR domain-like"/>
    <property type="match status" value="1"/>
</dbReference>
<dbReference type="Proteomes" id="UP001516023">
    <property type="component" value="Unassembled WGS sequence"/>
</dbReference>
<gene>
    <name evidence="4" type="ORF">HJC23_013152</name>
</gene>
<keyword evidence="5" id="KW-1185">Reference proteome</keyword>
<reference evidence="4 5" key="1">
    <citation type="journal article" date="2020" name="G3 (Bethesda)">
        <title>Improved Reference Genome for Cyclotella cryptica CCMP332, a Model for Cell Wall Morphogenesis, Salinity Adaptation, and Lipid Production in Diatoms (Bacillariophyta).</title>
        <authorList>
            <person name="Roberts W.R."/>
            <person name="Downey K.M."/>
            <person name="Ruck E.C."/>
            <person name="Traller J.C."/>
            <person name="Alverson A.J."/>
        </authorList>
    </citation>
    <scope>NUCLEOTIDE SEQUENCE [LARGE SCALE GENOMIC DNA]</scope>
    <source>
        <strain evidence="4 5">CCMP332</strain>
    </source>
</reference>
<dbReference type="PROSITE" id="PS51375">
    <property type="entry name" value="PPR"/>
    <property type="match status" value="1"/>
</dbReference>
<dbReference type="InterPro" id="IPR011990">
    <property type="entry name" value="TPR-like_helical_dom_sf"/>
</dbReference>
<dbReference type="PROSITE" id="PS50828">
    <property type="entry name" value="SMR"/>
    <property type="match status" value="1"/>
</dbReference>
<evidence type="ECO:0000259" key="3">
    <source>
        <dbReference type="PROSITE" id="PS50828"/>
    </source>
</evidence>
<comment type="caution">
    <text evidence="4">The sequence shown here is derived from an EMBL/GenBank/DDBJ whole genome shotgun (WGS) entry which is preliminary data.</text>
</comment>
<accession>A0ABD3QN90</accession>
<protein>
    <recommendedName>
        <fullName evidence="3">Smr domain-containing protein</fullName>
    </recommendedName>
</protein>
<keyword evidence="1" id="KW-0677">Repeat</keyword>
<name>A0ABD3QN90_9STRA</name>
<sequence length="1424" mass="157489">MSTSRKRTRRSSSKSCTTVAAAAVLVSWTSGTVSSFLRPATTHHVFKRHDYNAWYGDGSRRANSLFVATPFTSSLLHAPTKNRGINYSSYANQDDVPLPLTLSPQDFGNKIESFSSNISRLRVKKKRLSAENEASIIIEDRVPSTTAKEIRAIDDALIGACNSFVYFLQDEATKMASILPTEGAAVAKGGSKSATLDGNAIQSMRENLAMALIQSIRASSEVGDFVLLPKIVDAAVEYASAFVRYGILHGGSFIKESSADNGDDSNRHLALLQPRIFGEAIASMSKTKASVSKIKALWNHFVHDVASNQHHILGEESTLFQHILVSPPSSFELNTMISALAGRGKIRAAIKLYRQFAMEQIEGGGPTIEADAYTASILFGMLEDSISLDTAEDEGSSLQVKRTDLNMGISDKDLSPCWQWNEAIELLDTFLPHQLNNVAYASLLKVNAKATEAYRKECKRHGGVSSAMSVLDRMKKDEICPDTVTCSIIMSTFDKGHHWKAAISLLNAMQVSSGTRKSTTQNKASAECLNSTKWALPSPNMVTYSLAISACARCNKREAVLSLFEKMLKKNSNLAVAPKTWVYNAALSACVESCRASASKYKQGMHLATAFGILEQMESNRMTDMDATPDTDSYNAILSMLGQRILMEAKKTNTDQRSRLSKHEQNSDIIYDLLDSMETQKITRDATTYSNSIAACFSQPQDVIKIFRKSLSDLRAEGDSEPKRRKADADIVLVANSALTAAASLGNMTVVSEVLSILSQAEIKMNLESVRLIIHTLGKSGDCEGILALLICLRGQEFANEILKDRYSINILGNLPSKFIPVLDEKVYSVAITSCLKHDELAIAEQILQSMKIKGLSLTQRSLNAIIGEYCRMAMESSKKEYYAARIAKRNGLDDSKYEMLEPIYITSYARTKAALATLRAIEKPSPLLLATVAKACCASGLWQDARSILRRMHRAAIQELKASTSSTAFEGKFLSVLPRLHRYLLKFCAKGGNITPALNFADDIQYLSSRVRVHRKALLENIRNEYKEANVVSLSSLLLADNPTNGITRKTHLSETMEITKILGRPLGLTGQDWKLLLIAAWRGGHWKVCVGTLPFICPYVKETHPKHSRELSIEDEGESFHRKPSIAKLNRKYGKLESGITAAILCFEARSQYAWAIRAMDDWIEWSGRRPPKQAVAAACRILAKRFRGSEVLNLVSKVLSIDDVRNAIRSEEPQEYTYEKAVYVESITALHQNGLYDEADHLYAEGAGNGHLPLGIVHNSSVSNLTLDLHGMSAAVAHSCVRVFLQNEIIRLQPLSQSSEEVNWTKDIIIITGRGRRSGHKFKPVLRPEVQRMLTEEFFPPLGTSSIPGNLGALLVQREDVVAWLNHQRQQKGERMLIVADVLRDISSGSRLERALLSSGNRLERVLKSNLKYLSHRDENK</sequence>
<evidence type="ECO:0000313" key="5">
    <source>
        <dbReference type="Proteomes" id="UP001516023"/>
    </source>
</evidence>
<dbReference type="EMBL" id="JABMIG020000025">
    <property type="protein sequence ID" value="KAL3801647.1"/>
    <property type="molecule type" value="Genomic_DNA"/>
</dbReference>
<feature type="domain" description="Smr" evidence="3">
    <location>
        <begin position="1270"/>
        <end position="1362"/>
    </location>
</feature>
<evidence type="ECO:0000313" key="4">
    <source>
        <dbReference type="EMBL" id="KAL3801647.1"/>
    </source>
</evidence>
<dbReference type="Gene3D" id="3.30.1370.110">
    <property type="match status" value="1"/>
</dbReference>
<evidence type="ECO:0000256" key="1">
    <source>
        <dbReference type="ARBA" id="ARBA00022737"/>
    </source>
</evidence>
<dbReference type="InterPro" id="IPR002885">
    <property type="entry name" value="PPR_rpt"/>
</dbReference>
<evidence type="ECO:0000256" key="2">
    <source>
        <dbReference type="PROSITE-ProRule" id="PRU00708"/>
    </source>
</evidence>
<dbReference type="Gene3D" id="1.25.40.10">
    <property type="entry name" value="Tetratricopeptide repeat domain"/>
    <property type="match status" value="3"/>
</dbReference>
<feature type="repeat" description="PPR" evidence="2">
    <location>
        <begin position="540"/>
        <end position="574"/>
    </location>
</feature>
<dbReference type="InterPro" id="IPR036063">
    <property type="entry name" value="Smr_dom_sf"/>
</dbReference>
<dbReference type="Pfam" id="PF01535">
    <property type="entry name" value="PPR"/>
    <property type="match status" value="3"/>
</dbReference>
<dbReference type="InterPro" id="IPR002625">
    <property type="entry name" value="Smr_dom"/>
</dbReference>
<dbReference type="PANTHER" id="PTHR47447">
    <property type="entry name" value="OS03G0856100 PROTEIN"/>
    <property type="match status" value="1"/>
</dbReference>
<organism evidence="4 5">
    <name type="scientific">Cyclotella cryptica</name>
    <dbReference type="NCBI Taxonomy" id="29204"/>
    <lineage>
        <taxon>Eukaryota</taxon>
        <taxon>Sar</taxon>
        <taxon>Stramenopiles</taxon>
        <taxon>Ochrophyta</taxon>
        <taxon>Bacillariophyta</taxon>
        <taxon>Coscinodiscophyceae</taxon>
        <taxon>Thalassiosirophycidae</taxon>
        <taxon>Stephanodiscales</taxon>
        <taxon>Stephanodiscaceae</taxon>
        <taxon>Cyclotella</taxon>
    </lineage>
</organism>
<dbReference type="PANTHER" id="PTHR47447:SF17">
    <property type="entry name" value="OS12G0638900 PROTEIN"/>
    <property type="match status" value="1"/>
</dbReference>